<name>A0AAN4ZK55_9BILA</name>
<keyword evidence="3" id="KW-1185">Reference proteome</keyword>
<proteinExistence type="predicted"/>
<feature type="transmembrane region" description="Helical" evidence="1">
    <location>
        <begin position="183"/>
        <end position="202"/>
    </location>
</feature>
<feature type="transmembrane region" description="Helical" evidence="1">
    <location>
        <begin position="34"/>
        <end position="58"/>
    </location>
</feature>
<accession>A0AAN4ZK55</accession>
<keyword evidence="1" id="KW-0812">Transmembrane</keyword>
<sequence length="278" mass="31809">ATTKKEGKCQNEEKSTNEPETYCSQFTFKNFFKAFISTFLLFAALLACLIIFVILFTALRRAIGGSESRFAYVLLILGLVALLMYLCGREAYIKWMESVSSAYSNIFFPPAHENAAVMFACFWRVFQFWLFGITMKSALMTLFYGQEIFFNQSKLGNSNDTQWSRDNQLATEVDSACFQGLKLLFILGPIFAVWCILEARVLRQEKKKETDKLSGAAFLHRRLLGKNMYEALMHFYYFTIFAGNLEIVPVMAGWITKDIVASLTFFPALFLVTIPTYV</sequence>
<dbReference type="Proteomes" id="UP001328107">
    <property type="component" value="Unassembled WGS sequence"/>
</dbReference>
<evidence type="ECO:0000256" key="1">
    <source>
        <dbReference type="SAM" id="Phobius"/>
    </source>
</evidence>
<protein>
    <submittedName>
        <fullName evidence="2">Uncharacterized protein</fullName>
    </submittedName>
</protein>
<comment type="caution">
    <text evidence="2">The sequence shown here is derived from an EMBL/GenBank/DDBJ whole genome shotgun (WGS) entry which is preliminary data.</text>
</comment>
<feature type="transmembrane region" description="Helical" evidence="1">
    <location>
        <begin position="231"/>
        <end position="253"/>
    </location>
</feature>
<gene>
    <name evidence="2" type="ORF">PMAYCL1PPCAC_11009</name>
</gene>
<feature type="non-terminal residue" evidence="2">
    <location>
        <position position="278"/>
    </location>
</feature>
<feature type="transmembrane region" description="Helical" evidence="1">
    <location>
        <begin position="128"/>
        <end position="145"/>
    </location>
</feature>
<reference evidence="3" key="1">
    <citation type="submission" date="2022-10" db="EMBL/GenBank/DDBJ databases">
        <title>Genome assembly of Pristionchus species.</title>
        <authorList>
            <person name="Yoshida K."/>
            <person name="Sommer R.J."/>
        </authorList>
    </citation>
    <scope>NUCLEOTIDE SEQUENCE [LARGE SCALE GENOMIC DNA]</scope>
    <source>
        <strain evidence="3">RS5460</strain>
    </source>
</reference>
<keyword evidence="1" id="KW-0472">Membrane</keyword>
<keyword evidence="1" id="KW-1133">Transmembrane helix</keyword>
<evidence type="ECO:0000313" key="2">
    <source>
        <dbReference type="EMBL" id="GMR40814.1"/>
    </source>
</evidence>
<feature type="non-terminal residue" evidence="2">
    <location>
        <position position="1"/>
    </location>
</feature>
<organism evidence="2 3">
    <name type="scientific">Pristionchus mayeri</name>
    <dbReference type="NCBI Taxonomy" id="1317129"/>
    <lineage>
        <taxon>Eukaryota</taxon>
        <taxon>Metazoa</taxon>
        <taxon>Ecdysozoa</taxon>
        <taxon>Nematoda</taxon>
        <taxon>Chromadorea</taxon>
        <taxon>Rhabditida</taxon>
        <taxon>Rhabditina</taxon>
        <taxon>Diplogasteromorpha</taxon>
        <taxon>Diplogasteroidea</taxon>
        <taxon>Neodiplogasteridae</taxon>
        <taxon>Pristionchus</taxon>
    </lineage>
</organism>
<evidence type="ECO:0000313" key="3">
    <source>
        <dbReference type="Proteomes" id="UP001328107"/>
    </source>
</evidence>
<dbReference type="AlphaFoldDB" id="A0AAN4ZK55"/>
<feature type="transmembrane region" description="Helical" evidence="1">
    <location>
        <begin position="70"/>
        <end position="88"/>
    </location>
</feature>
<dbReference type="EMBL" id="BTRK01000003">
    <property type="protein sequence ID" value="GMR40814.1"/>
    <property type="molecule type" value="Genomic_DNA"/>
</dbReference>